<protein>
    <submittedName>
        <fullName evidence="1">Uncharacterized protein</fullName>
    </submittedName>
</protein>
<feature type="non-terminal residue" evidence="1">
    <location>
        <position position="1"/>
    </location>
</feature>
<organism evidence="1 2">
    <name type="scientific">Trifolium medium</name>
    <dbReference type="NCBI Taxonomy" id="97028"/>
    <lineage>
        <taxon>Eukaryota</taxon>
        <taxon>Viridiplantae</taxon>
        <taxon>Streptophyta</taxon>
        <taxon>Embryophyta</taxon>
        <taxon>Tracheophyta</taxon>
        <taxon>Spermatophyta</taxon>
        <taxon>Magnoliopsida</taxon>
        <taxon>eudicotyledons</taxon>
        <taxon>Gunneridae</taxon>
        <taxon>Pentapetalae</taxon>
        <taxon>rosids</taxon>
        <taxon>fabids</taxon>
        <taxon>Fabales</taxon>
        <taxon>Fabaceae</taxon>
        <taxon>Papilionoideae</taxon>
        <taxon>50 kb inversion clade</taxon>
        <taxon>NPAAA clade</taxon>
        <taxon>Hologalegina</taxon>
        <taxon>IRL clade</taxon>
        <taxon>Trifolieae</taxon>
        <taxon>Trifolium</taxon>
    </lineage>
</organism>
<accession>A0A392QSY9</accession>
<reference evidence="1 2" key="1">
    <citation type="journal article" date="2018" name="Front. Plant Sci.">
        <title>Red Clover (Trifolium pratense) and Zigzag Clover (T. medium) - A Picture of Genomic Similarities and Differences.</title>
        <authorList>
            <person name="Dluhosova J."/>
            <person name="Istvanek J."/>
            <person name="Nedelnik J."/>
            <person name="Repkova J."/>
        </authorList>
    </citation>
    <scope>NUCLEOTIDE SEQUENCE [LARGE SCALE GENOMIC DNA]</scope>
    <source>
        <strain evidence="2">cv. 10/8</strain>
        <tissue evidence="1">Leaf</tissue>
    </source>
</reference>
<proteinExistence type="predicted"/>
<keyword evidence="2" id="KW-1185">Reference proteome</keyword>
<evidence type="ECO:0000313" key="2">
    <source>
        <dbReference type="Proteomes" id="UP000265520"/>
    </source>
</evidence>
<dbReference type="EMBL" id="LXQA010157424">
    <property type="protein sequence ID" value="MCI27109.1"/>
    <property type="molecule type" value="Genomic_DNA"/>
</dbReference>
<evidence type="ECO:0000313" key="1">
    <source>
        <dbReference type="EMBL" id="MCI27109.1"/>
    </source>
</evidence>
<sequence length="55" mass="6032">PATPLCQYQTTGAPHQQLSILGPKPQQAHMTYVPPHMNSHAAMHTSSISPPDDQW</sequence>
<dbReference type="Proteomes" id="UP000265520">
    <property type="component" value="Unassembled WGS sequence"/>
</dbReference>
<name>A0A392QSY9_9FABA</name>
<comment type="caution">
    <text evidence="1">The sequence shown here is derived from an EMBL/GenBank/DDBJ whole genome shotgun (WGS) entry which is preliminary data.</text>
</comment>
<dbReference type="AlphaFoldDB" id="A0A392QSY9"/>